<gene>
    <name evidence="1" type="ORF">IQ230_13890</name>
</gene>
<evidence type="ECO:0000313" key="1">
    <source>
        <dbReference type="EMBL" id="MBE9191418.1"/>
    </source>
</evidence>
<comment type="caution">
    <text evidence="1">The sequence shown here is derived from an EMBL/GenBank/DDBJ whole genome shotgun (WGS) entry which is preliminary data.</text>
</comment>
<dbReference type="RefSeq" id="WP_193932561.1">
    <property type="nucleotide sequence ID" value="NZ_CAWPMZ010000062.1"/>
</dbReference>
<keyword evidence="2" id="KW-1185">Reference proteome</keyword>
<evidence type="ECO:0000313" key="2">
    <source>
        <dbReference type="Proteomes" id="UP000651156"/>
    </source>
</evidence>
<dbReference type="PANTHER" id="PTHR31793">
    <property type="entry name" value="4-HYDROXYBENZOYL-COA THIOESTERASE FAMILY MEMBER"/>
    <property type="match status" value="1"/>
</dbReference>
<name>A0ABR9UT03_9CHRO</name>
<dbReference type="Proteomes" id="UP000651156">
    <property type="component" value="Unassembled WGS sequence"/>
</dbReference>
<dbReference type="CDD" id="cd00586">
    <property type="entry name" value="4HBT"/>
    <property type="match status" value="1"/>
</dbReference>
<proteinExistence type="predicted"/>
<dbReference type="Pfam" id="PF13279">
    <property type="entry name" value="4HBT_2"/>
    <property type="match status" value="1"/>
</dbReference>
<reference evidence="1 2" key="1">
    <citation type="submission" date="2020-10" db="EMBL/GenBank/DDBJ databases">
        <authorList>
            <person name="Castelo-Branco R."/>
            <person name="Eusebio N."/>
            <person name="Adriana R."/>
            <person name="Vieira A."/>
            <person name="Brugerolle De Fraissinette N."/>
            <person name="Rezende De Castro R."/>
            <person name="Schneider M.P."/>
            <person name="Vasconcelos V."/>
            <person name="Leao P.N."/>
        </authorList>
    </citation>
    <scope>NUCLEOTIDE SEQUENCE [LARGE SCALE GENOMIC DNA]</scope>
    <source>
        <strain evidence="1 2">LEGE 06123</strain>
    </source>
</reference>
<dbReference type="PANTHER" id="PTHR31793:SF24">
    <property type="entry name" value="LONG-CHAIN ACYL-COA THIOESTERASE FADM"/>
    <property type="match status" value="1"/>
</dbReference>
<dbReference type="EMBL" id="JADEWN010000032">
    <property type="protein sequence ID" value="MBE9191418.1"/>
    <property type="molecule type" value="Genomic_DNA"/>
</dbReference>
<dbReference type="Gene3D" id="3.10.129.10">
    <property type="entry name" value="Hotdog Thioesterase"/>
    <property type="match status" value="1"/>
</dbReference>
<sequence length="141" mass="16178">MNQDKLLPFETSLSLAVRTYDIDFAGIVSNIVFIRWLEDLRCEILVNHLSIADQLQNSIAPLLIQTKIDYKKSITMTDKPMGKMWISKLKAFKWFVNAEIAVDGIVMATAEQTGCFIDLTTRRPVPVPPELQQKYLEYNQI</sequence>
<organism evidence="1 2">
    <name type="scientific">Gloeocapsopsis crepidinum LEGE 06123</name>
    <dbReference type="NCBI Taxonomy" id="588587"/>
    <lineage>
        <taxon>Bacteria</taxon>
        <taxon>Bacillati</taxon>
        <taxon>Cyanobacteriota</taxon>
        <taxon>Cyanophyceae</taxon>
        <taxon>Oscillatoriophycideae</taxon>
        <taxon>Chroococcales</taxon>
        <taxon>Chroococcaceae</taxon>
        <taxon>Gloeocapsopsis</taxon>
    </lineage>
</organism>
<accession>A0ABR9UT03</accession>
<protein>
    <submittedName>
        <fullName evidence="1">Acyl-CoA thioesterase</fullName>
    </submittedName>
</protein>
<dbReference type="InterPro" id="IPR029069">
    <property type="entry name" value="HotDog_dom_sf"/>
</dbReference>
<dbReference type="SUPFAM" id="SSF54637">
    <property type="entry name" value="Thioesterase/thiol ester dehydrase-isomerase"/>
    <property type="match status" value="1"/>
</dbReference>
<dbReference type="InterPro" id="IPR050563">
    <property type="entry name" value="4-hydroxybenzoyl-CoA_TE"/>
</dbReference>